<name>X0XW83_9ZZZZ</name>
<dbReference type="AlphaFoldDB" id="X0XW83"/>
<protein>
    <submittedName>
        <fullName evidence="1">Uncharacterized protein</fullName>
    </submittedName>
</protein>
<sequence length="41" mass="5071">VWIPLGTDKQYYLVYGHRVYRVWGLGREDIWAWAVRWAINY</sequence>
<proteinExistence type="predicted"/>
<evidence type="ECO:0000313" key="1">
    <source>
        <dbReference type="EMBL" id="GAG47635.1"/>
    </source>
</evidence>
<feature type="non-terminal residue" evidence="1">
    <location>
        <position position="1"/>
    </location>
</feature>
<dbReference type="EMBL" id="BARS01058345">
    <property type="protein sequence ID" value="GAG47635.1"/>
    <property type="molecule type" value="Genomic_DNA"/>
</dbReference>
<reference evidence="1" key="1">
    <citation type="journal article" date="2014" name="Front. Microbiol.">
        <title>High frequency of phylogenetically diverse reductive dehalogenase-homologous genes in deep subseafloor sedimentary metagenomes.</title>
        <authorList>
            <person name="Kawai M."/>
            <person name="Futagami T."/>
            <person name="Toyoda A."/>
            <person name="Takaki Y."/>
            <person name="Nishi S."/>
            <person name="Hori S."/>
            <person name="Arai W."/>
            <person name="Tsubouchi T."/>
            <person name="Morono Y."/>
            <person name="Uchiyama I."/>
            <person name="Ito T."/>
            <person name="Fujiyama A."/>
            <person name="Inagaki F."/>
            <person name="Takami H."/>
        </authorList>
    </citation>
    <scope>NUCLEOTIDE SEQUENCE</scope>
    <source>
        <strain evidence="1">Expedition CK06-06</strain>
    </source>
</reference>
<accession>X0XW83</accession>
<gene>
    <name evidence="1" type="ORF">S01H1_85132</name>
</gene>
<comment type="caution">
    <text evidence="1">The sequence shown here is derived from an EMBL/GenBank/DDBJ whole genome shotgun (WGS) entry which is preliminary data.</text>
</comment>
<organism evidence="1">
    <name type="scientific">marine sediment metagenome</name>
    <dbReference type="NCBI Taxonomy" id="412755"/>
    <lineage>
        <taxon>unclassified sequences</taxon>
        <taxon>metagenomes</taxon>
        <taxon>ecological metagenomes</taxon>
    </lineage>
</organism>